<evidence type="ECO:0000256" key="4">
    <source>
        <dbReference type="ARBA" id="ARBA00023004"/>
    </source>
</evidence>
<feature type="region of interest" description="Disordered" evidence="6">
    <location>
        <begin position="147"/>
        <end position="168"/>
    </location>
</feature>
<evidence type="ECO:0000256" key="7">
    <source>
        <dbReference type="SAM" id="SignalP"/>
    </source>
</evidence>
<dbReference type="PANTHER" id="PTHR43498">
    <property type="entry name" value="FERREDOXIN:COB-COM HETERODISULFIDE REDUCTASE SUBUNIT A"/>
    <property type="match status" value="1"/>
</dbReference>
<keyword evidence="3" id="KW-0560">Oxidoreductase</keyword>
<evidence type="ECO:0000256" key="5">
    <source>
        <dbReference type="ARBA" id="ARBA00023014"/>
    </source>
</evidence>
<dbReference type="Proteomes" id="UP001500936">
    <property type="component" value="Unassembled WGS sequence"/>
</dbReference>
<evidence type="ECO:0000256" key="2">
    <source>
        <dbReference type="ARBA" id="ARBA00022723"/>
    </source>
</evidence>
<keyword evidence="4" id="KW-0408">Iron</keyword>
<feature type="chain" id="PRO_5045472758" evidence="7">
    <location>
        <begin position="21"/>
        <end position="694"/>
    </location>
</feature>
<proteinExistence type="predicted"/>
<sequence length="694" mass="77063">MKTFLSLLVCLPGFSCFVTAQPLSVDVCVYGGTSAGVIAAYTAKKAGKSVVLIEPTRHLGGLSSGGLGATDIGNKFAITGLARDFYRRVGKHYGRLEQWTFEPHVAKALFNQYLQEAGVPTWYEYRIVSARKNQRGTIEEIVLEQSDKPGVAGQRDAGQRDAGQRNAGQRIVRAKQYIDCTYEGDLMARAGVSYTVGREANSLYGETYNGVQLLDKHQFPDGVDPYNIPGKPESGLVWGISTAPLQPNGTGDRSIQAYNYRMCLTDNPDNRIPITRPARYDSTKYELLLRQIDKKVPKELTWNLMHFVMMPNRKTDINNCGGLSTDMIGANYDYPEASYERRAAIIREHEDYTKGFFYFIGHDPRVPEHLRQEMQQWGYPKDEYVDNDHFSPQLYVREARRMVGEYVMTQANCESKVIVGDGVGMAAYTMDSHNCQRLIVRDAQGRAMVRNEGDVQVGGFPPYPISYRALVPKRTECTNLLVPVCLSASHIAYGSIRMEPVFMVLAQSAAMAASMAIDANKAVQDIDVPKLQALLRSNPLADGSRPEQLIDNDDPRRVVIKGDWQRETTGGRYGFSMLIGKPAETNEAASVRFSLTDGQPGTYAVYVYNPIRQGGTSNPDTYGQQTDKASRVVVKLNTGKDIKQLFMNQQQQANDWISLGQHQVVKGTTPYLELTSQGANGTVVADAVLFLPVK</sequence>
<accession>A0ABP8K9Y2</accession>
<keyword evidence="2" id="KW-0479">Metal-binding</keyword>
<evidence type="ECO:0000313" key="10">
    <source>
        <dbReference type="Proteomes" id="UP001500936"/>
    </source>
</evidence>
<dbReference type="Pfam" id="PF25275">
    <property type="entry name" value="Golvesin_C"/>
    <property type="match status" value="1"/>
</dbReference>
<evidence type="ECO:0000256" key="1">
    <source>
        <dbReference type="ARBA" id="ARBA00022485"/>
    </source>
</evidence>
<dbReference type="PANTHER" id="PTHR43498:SF1">
    <property type="entry name" value="COB--COM HETERODISULFIDE REDUCTASE IRON-SULFUR SUBUNIT A"/>
    <property type="match status" value="1"/>
</dbReference>
<evidence type="ECO:0000256" key="6">
    <source>
        <dbReference type="SAM" id="MobiDB-lite"/>
    </source>
</evidence>
<evidence type="ECO:0000256" key="3">
    <source>
        <dbReference type="ARBA" id="ARBA00023002"/>
    </source>
</evidence>
<gene>
    <name evidence="9" type="ORF">GCM10023187_17680</name>
</gene>
<name>A0ABP8K9Y2_9BACT</name>
<evidence type="ECO:0000259" key="8">
    <source>
        <dbReference type="Pfam" id="PF25275"/>
    </source>
</evidence>
<keyword evidence="1" id="KW-0004">4Fe-4S</keyword>
<dbReference type="InterPro" id="IPR036188">
    <property type="entry name" value="FAD/NAD-bd_sf"/>
</dbReference>
<keyword evidence="7" id="KW-0732">Signal</keyword>
<evidence type="ECO:0000313" key="9">
    <source>
        <dbReference type="EMBL" id="GAA4402516.1"/>
    </source>
</evidence>
<protein>
    <submittedName>
        <fullName evidence="9">FAD-dependent oxidoreductase</fullName>
    </submittedName>
</protein>
<organism evidence="9 10">
    <name type="scientific">Nibrella viscosa</name>
    <dbReference type="NCBI Taxonomy" id="1084524"/>
    <lineage>
        <taxon>Bacteria</taxon>
        <taxon>Pseudomonadati</taxon>
        <taxon>Bacteroidota</taxon>
        <taxon>Cytophagia</taxon>
        <taxon>Cytophagales</taxon>
        <taxon>Spirosomataceae</taxon>
        <taxon>Nibrella</taxon>
    </lineage>
</organism>
<keyword evidence="5" id="KW-0411">Iron-sulfur</keyword>
<feature type="domain" description="Golvesin/Xly CBD-like" evidence="8">
    <location>
        <begin position="549"/>
        <end position="690"/>
    </location>
</feature>
<comment type="caution">
    <text evidence="9">The sequence shown here is derived from an EMBL/GenBank/DDBJ whole genome shotgun (WGS) entry which is preliminary data.</text>
</comment>
<feature type="signal peptide" evidence="7">
    <location>
        <begin position="1"/>
        <end position="20"/>
    </location>
</feature>
<dbReference type="Pfam" id="PF12831">
    <property type="entry name" value="FAD_oxidored"/>
    <property type="match status" value="1"/>
</dbReference>
<dbReference type="RefSeq" id="WP_345266097.1">
    <property type="nucleotide sequence ID" value="NZ_BAABHB010000003.1"/>
</dbReference>
<dbReference type="SUPFAM" id="SSF51905">
    <property type="entry name" value="FAD/NAD(P)-binding domain"/>
    <property type="match status" value="1"/>
</dbReference>
<dbReference type="Gene3D" id="3.50.50.60">
    <property type="entry name" value="FAD/NAD(P)-binding domain"/>
    <property type="match status" value="1"/>
</dbReference>
<keyword evidence="10" id="KW-1185">Reference proteome</keyword>
<dbReference type="InterPro" id="IPR033803">
    <property type="entry name" value="CBD-like_Golvesin-Xly"/>
</dbReference>
<reference evidence="10" key="1">
    <citation type="journal article" date="2019" name="Int. J. Syst. Evol. Microbiol.">
        <title>The Global Catalogue of Microorganisms (GCM) 10K type strain sequencing project: providing services to taxonomists for standard genome sequencing and annotation.</title>
        <authorList>
            <consortium name="The Broad Institute Genomics Platform"/>
            <consortium name="The Broad Institute Genome Sequencing Center for Infectious Disease"/>
            <person name="Wu L."/>
            <person name="Ma J."/>
        </authorList>
    </citation>
    <scope>NUCLEOTIDE SEQUENCE [LARGE SCALE GENOMIC DNA]</scope>
    <source>
        <strain evidence="10">JCM 17925</strain>
    </source>
</reference>
<dbReference type="InterPro" id="IPR039650">
    <property type="entry name" value="HdrA-like"/>
</dbReference>
<dbReference type="EMBL" id="BAABHB010000003">
    <property type="protein sequence ID" value="GAA4402516.1"/>
    <property type="molecule type" value="Genomic_DNA"/>
</dbReference>